<comment type="similarity">
    <text evidence="6">Belongs to the nlpA lipoprotein family.</text>
</comment>
<accession>A0A1V2R6M8</accession>
<dbReference type="Pfam" id="PF03180">
    <property type="entry name" value="Lipoprotein_9"/>
    <property type="match status" value="1"/>
</dbReference>
<comment type="subcellular location">
    <subcellularLocation>
        <location evidence="1">Membrane</location>
        <topology evidence="1">Lipid-anchor</topology>
    </subcellularLocation>
</comment>
<evidence type="ECO:0000313" key="9">
    <source>
        <dbReference type="Proteomes" id="UP000189286"/>
    </source>
</evidence>
<evidence type="ECO:0000256" key="1">
    <source>
        <dbReference type="ARBA" id="ARBA00004635"/>
    </source>
</evidence>
<dbReference type="AlphaFoldDB" id="A0A1V2R6M8"/>
<dbReference type="RefSeq" id="WP_039360351.1">
    <property type="nucleotide sequence ID" value="NZ_JRMH01000001.1"/>
</dbReference>
<dbReference type="InterPro" id="IPR004872">
    <property type="entry name" value="Lipoprotein_NlpA"/>
</dbReference>
<dbReference type="Gene3D" id="3.40.190.10">
    <property type="entry name" value="Periplasmic binding protein-like II"/>
    <property type="match status" value="2"/>
</dbReference>
<evidence type="ECO:0000256" key="7">
    <source>
        <dbReference type="SAM" id="SignalP"/>
    </source>
</evidence>
<dbReference type="Proteomes" id="UP000189286">
    <property type="component" value="Unassembled WGS sequence"/>
</dbReference>
<comment type="caution">
    <text evidence="8">The sequence shown here is derived from an EMBL/GenBank/DDBJ whole genome shotgun (WGS) entry which is preliminary data.</text>
</comment>
<dbReference type="OrthoDB" id="9812878at2"/>
<feature type="chain" id="PRO_5010709294" description="Lipoprotein" evidence="7">
    <location>
        <begin position="21"/>
        <end position="284"/>
    </location>
</feature>
<protein>
    <recommendedName>
        <fullName evidence="6">Lipoprotein</fullName>
    </recommendedName>
</protein>
<reference evidence="9" key="1">
    <citation type="submission" date="2016-11" db="EMBL/GenBank/DDBJ databases">
        <authorList>
            <person name="Panda P."/>
            <person name="Visnovsky S."/>
            <person name="Pitman A."/>
        </authorList>
    </citation>
    <scope>NUCLEOTIDE SEQUENCE [LARGE SCALE GENOMIC DNA]</scope>
    <source>
        <strain evidence="9">ICMP 9972</strain>
    </source>
</reference>
<dbReference type="PANTHER" id="PTHR30429">
    <property type="entry name" value="D-METHIONINE-BINDING LIPOPROTEIN METQ"/>
    <property type="match status" value="1"/>
</dbReference>
<gene>
    <name evidence="8" type="ORF">BSK71_06135</name>
</gene>
<keyword evidence="3" id="KW-0472">Membrane</keyword>
<sequence>MKWQKLVLGALLTLSLQAGAAQKPVDVTIGVAGSEDAYWKVLAQKAKAENINIKLISFSDYALPNKALASGDVDLNAFQHLAFLSQFNVNNQLTIVPIGATQIVPMALYSEKYRALADIPQGAQIALPNDPSNQGRALNVLQSSGLLTLKDGAGLHATPDDIIENPRKLKILPVVAQQTPRVLADVAASVVNQGVAVDAGLPADKILFQDDPTAPSALPYVNVFAAREKDKDNPVYQRIVALYHQPDVIAAVKEDTKGVAVVVNLPAKDLQDTLKQLEVDLRKQ</sequence>
<evidence type="ECO:0000256" key="6">
    <source>
        <dbReference type="PIRNR" id="PIRNR002854"/>
    </source>
</evidence>
<evidence type="ECO:0000256" key="5">
    <source>
        <dbReference type="ARBA" id="ARBA00023288"/>
    </source>
</evidence>
<name>A0A1V2R6M8_9GAMM</name>
<dbReference type="PIRSF" id="PIRSF002854">
    <property type="entry name" value="MetQ"/>
    <property type="match status" value="1"/>
</dbReference>
<evidence type="ECO:0000313" key="8">
    <source>
        <dbReference type="EMBL" id="ONK07992.1"/>
    </source>
</evidence>
<feature type="signal peptide" evidence="7">
    <location>
        <begin position="1"/>
        <end position="20"/>
    </location>
</feature>
<dbReference type="SUPFAM" id="SSF53850">
    <property type="entry name" value="Periplasmic binding protein-like II"/>
    <property type="match status" value="1"/>
</dbReference>
<keyword evidence="5 6" id="KW-0449">Lipoprotein</keyword>
<organism evidence="8 9">
    <name type="scientific">Pectobacterium actinidiae</name>
    <dbReference type="NCBI Taxonomy" id="1507808"/>
    <lineage>
        <taxon>Bacteria</taxon>
        <taxon>Pseudomonadati</taxon>
        <taxon>Pseudomonadota</taxon>
        <taxon>Gammaproteobacteria</taxon>
        <taxon>Enterobacterales</taxon>
        <taxon>Pectobacteriaceae</taxon>
        <taxon>Pectobacterium</taxon>
    </lineage>
</organism>
<evidence type="ECO:0000256" key="4">
    <source>
        <dbReference type="ARBA" id="ARBA00023139"/>
    </source>
</evidence>
<keyword evidence="2 7" id="KW-0732">Signal</keyword>
<keyword evidence="4" id="KW-0564">Palmitate</keyword>
<dbReference type="GO" id="GO:0016020">
    <property type="term" value="C:membrane"/>
    <property type="evidence" value="ECO:0007669"/>
    <property type="project" value="UniProtKB-SubCell"/>
</dbReference>
<dbReference type="EMBL" id="MPUJ01000003">
    <property type="protein sequence ID" value="ONK07992.1"/>
    <property type="molecule type" value="Genomic_DNA"/>
</dbReference>
<proteinExistence type="inferred from homology"/>
<dbReference type="PANTHER" id="PTHR30429:SF3">
    <property type="entry name" value="LIPOPROTEIN"/>
    <property type="match status" value="1"/>
</dbReference>
<evidence type="ECO:0000256" key="3">
    <source>
        <dbReference type="ARBA" id="ARBA00023136"/>
    </source>
</evidence>
<evidence type="ECO:0000256" key="2">
    <source>
        <dbReference type="ARBA" id="ARBA00022729"/>
    </source>
</evidence>